<comment type="caution">
    <text evidence="2">The sequence shown here is derived from an EMBL/GenBank/DDBJ whole genome shotgun (WGS) entry which is preliminary data.</text>
</comment>
<keyword evidence="3" id="KW-1185">Reference proteome</keyword>
<dbReference type="AlphaFoldDB" id="A0A0L0W201"/>
<feature type="compositionally biased region" description="Polar residues" evidence="1">
    <location>
        <begin position="71"/>
        <end position="82"/>
    </location>
</feature>
<dbReference type="Proteomes" id="UP000054564">
    <property type="component" value="Unassembled WGS sequence"/>
</dbReference>
<feature type="region of interest" description="Disordered" evidence="1">
    <location>
        <begin position="58"/>
        <end position="82"/>
    </location>
</feature>
<accession>A0A0L0W201</accession>
<organism evidence="2 3">
    <name type="scientific">Puccinia striiformis f. sp. tritici PST-78</name>
    <dbReference type="NCBI Taxonomy" id="1165861"/>
    <lineage>
        <taxon>Eukaryota</taxon>
        <taxon>Fungi</taxon>
        <taxon>Dikarya</taxon>
        <taxon>Basidiomycota</taxon>
        <taxon>Pucciniomycotina</taxon>
        <taxon>Pucciniomycetes</taxon>
        <taxon>Pucciniales</taxon>
        <taxon>Pucciniaceae</taxon>
        <taxon>Puccinia</taxon>
    </lineage>
</organism>
<name>A0A0L0W201_9BASI</name>
<dbReference type="EMBL" id="AJIL01000007">
    <property type="protein sequence ID" value="KNF05526.1"/>
    <property type="molecule type" value="Genomic_DNA"/>
</dbReference>
<sequence>MSQASQPIPSPALACHFAGGGQILCSALATQVTETAATCETPQNSRPAPTNQALAAALPSKTGKNDIPYYHNTTKRPAQVYQ</sequence>
<gene>
    <name evidence="2" type="ORF">PSTG_01338</name>
</gene>
<proteinExistence type="predicted"/>
<protein>
    <submittedName>
        <fullName evidence="2">Uncharacterized protein</fullName>
    </submittedName>
</protein>
<evidence type="ECO:0000313" key="2">
    <source>
        <dbReference type="EMBL" id="KNF05526.1"/>
    </source>
</evidence>
<evidence type="ECO:0000256" key="1">
    <source>
        <dbReference type="SAM" id="MobiDB-lite"/>
    </source>
</evidence>
<evidence type="ECO:0000313" key="3">
    <source>
        <dbReference type="Proteomes" id="UP000054564"/>
    </source>
</evidence>
<reference evidence="3" key="1">
    <citation type="submission" date="2014-03" db="EMBL/GenBank/DDBJ databases">
        <title>The Genome Sequence of Puccinia striiformis f. sp. tritici PST-78.</title>
        <authorList>
            <consortium name="The Broad Institute Genome Sequencing Platform"/>
            <person name="Cuomo C."/>
            <person name="Hulbert S."/>
            <person name="Chen X."/>
            <person name="Walker B."/>
            <person name="Young S.K."/>
            <person name="Zeng Q."/>
            <person name="Gargeya S."/>
            <person name="Fitzgerald M."/>
            <person name="Haas B."/>
            <person name="Abouelleil A."/>
            <person name="Alvarado L."/>
            <person name="Arachchi H.M."/>
            <person name="Berlin A.M."/>
            <person name="Chapman S.B."/>
            <person name="Goldberg J."/>
            <person name="Griggs A."/>
            <person name="Gujja S."/>
            <person name="Hansen M."/>
            <person name="Howarth C."/>
            <person name="Imamovic A."/>
            <person name="Larimer J."/>
            <person name="McCowan C."/>
            <person name="Montmayeur A."/>
            <person name="Murphy C."/>
            <person name="Neiman D."/>
            <person name="Pearson M."/>
            <person name="Priest M."/>
            <person name="Roberts A."/>
            <person name="Saif S."/>
            <person name="Shea T."/>
            <person name="Sisk P."/>
            <person name="Sykes S."/>
            <person name="Wortman J."/>
            <person name="Nusbaum C."/>
            <person name="Birren B."/>
        </authorList>
    </citation>
    <scope>NUCLEOTIDE SEQUENCE [LARGE SCALE GENOMIC DNA]</scope>
    <source>
        <strain evidence="3">race PST-78</strain>
    </source>
</reference>